<name>A0ABQ5KQX0_9EUKA</name>
<keyword evidence="3" id="KW-1185">Reference proteome</keyword>
<dbReference type="Proteomes" id="UP001057375">
    <property type="component" value="Unassembled WGS sequence"/>
</dbReference>
<sequence>MGLRRAAKTEEAPAEVDRATISEKREGFDKRAAGLQDQIDKISSELHGLMKEYKTAPASRKMLLKRKMQSLIQRRKGFEKRQKMITAQSNTLFSIESALDQVETVSMISKELTEVSKVIKSINPEGISAQMDQMADMMADIRDVTDDMTMAFDFDDDMMGVDEELDAELAALEQECIDEAFGAASDPVAAVSAPTTEEPATSAPVAPVSTTGGDPSEIDFDC</sequence>
<proteinExistence type="predicted"/>
<comment type="caution">
    <text evidence="2">The sequence shown here is derived from an EMBL/GenBank/DDBJ whole genome shotgun (WGS) entry which is preliminary data.</text>
</comment>
<dbReference type="InterPro" id="IPR005024">
    <property type="entry name" value="Snf7_fam"/>
</dbReference>
<accession>A0ABQ5KQX0</accession>
<dbReference type="Gene3D" id="6.10.140.1230">
    <property type="match status" value="1"/>
</dbReference>
<feature type="region of interest" description="Disordered" evidence="1">
    <location>
        <begin position="188"/>
        <end position="222"/>
    </location>
</feature>
<organism evidence="2 3">
    <name type="scientific">Aduncisulcus paluster</name>
    <dbReference type="NCBI Taxonomy" id="2918883"/>
    <lineage>
        <taxon>Eukaryota</taxon>
        <taxon>Metamonada</taxon>
        <taxon>Carpediemonas-like organisms</taxon>
        <taxon>Aduncisulcus</taxon>
    </lineage>
</organism>
<evidence type="ECO:0000313" key="2">
    <source>
        <dbReference type="EMBL" id="GKT34862.1"/>
    </source>
</evidence>
<gene>
    <name evidence="2" type="ORF">ADUPG1_008136</name>
</gene>
<reference evidence="2" key="1">
    <citation type="submission" date="2022-03" db="EMBL/GenBank/DDBJ databases">
        <title>Draft genome sequence of Aduncisulcus paluster, a free-living microaerophilic Fornicata.</title>
        <authorList>
            <person name="Yuyama I."/>
            <person name="Kume K."/>
            <person name="Tamura T."/>
            <person name="Inagaki Y."/>
            <person name="Hashimoto T."/>
        </authorList>
    </citation>
    <scope>NUCLEOTIDE SEQUENCE</scope>
    <source>
        <strain evidence="2">NY0171</strain>
    </source>
</reference>
<evidence type="ECO:0000256" key="1">
    <source>
        <dbReference type="SAM" id="MobiDB-lite"/>
    </source>
</evidence>
<protein>
    <submittedName>
        <fullName evidence="2">Snf7 family like protein</fullName>
    </submittedName>
</protein>
<dbReference type="EMBL" id="BQXS01010878">
    <property type="protein sequence ID" value="GKT34862.1"/>
    <property type="molecule type" value="Genomic_DNA"/>
</dbReference>
<dbReference type="Pfam" id="PF03357">
    <property type="entry name" value="Snf7"/>
    <property type="match status" value="1"/>
</dbReference>
<feature type="region of interest" description="Disordered" evidence="1">
    <location>
        <begin position="1"/>
        <end position="28"/>
    </location>
</feature>
<feature type="compositionally biased region" description="Basic and acidic residues" evidence="1">
    <location>
        <begin position="7"/>
        <end position="28"/>
    </location>
</feature>
<evidence type="ECO:0000313" key="3">
    <source>
        <dbReference type="Proteomes" id="UP001057375"/>
    </source>
</evidence>